<keyword evidence="2" id="KW-1185">Reference proteome</keyword>
<organism evidence="1 2">
    <name type="scientific">Streptococcus oriscaviae</name>
    <dbReference type="NCBI Taxonomy" id="2781599"/>
    <lineage>
        <taxon>Bacteria</taxon>
        <taxon>Bacillati</taxon>
        <taxon>Bacillota</taxon>
        <taxon>Bacilli</taxon>
        <taxon>Lactobacillales</taxon>
        <taxon>Streptococcaceae</taxon>
        <taxon>Streptococcus</taxon>
    </lineage>
</organism>
<accession>A0ABX7YIY2</accession>
<dbReference type="InterPro" id="IPR056096">
    <property type="entry name" value="DUF7679"/>
</dbReference>
<evidence type="ECO:0000313" key="2">
    <source>
        <dbReference type="Proteomes" id="UP000677616"/>
    </source>
</evidence>
<name>A0ABX7YIY2_9STRE</name>
<proteinExistence type="predicted"/>
<dbReference type="Proteomes" id="UP000677616">
    <property type="component" value="Chromosome"/>
</dbReference>
<dbReference type="EMBL" id="CP073084">
    <property type="protein sequence ID" value="QUE53417.1"/>
    <property type="molecule type" value="Genomic_DNA"/>
</dbReference>
<protein>
    <submittedName>
        <fullName evidence="1">Uncharacterized protein</fullName>
    </submittedName>
</protein>
<dbReference type="Pfam" id="PF24727">
    <property type="entry name" value="DUF7679"/>
    <property type="match status" value="1"/>
</dbReference>
<sequence>MGKNYYYVRVETLKGDIIDFQLPNDLQAGMRAYRHEHPQDWEELFRDALINIPSSAYTKANNYQPMIRLACIRKVFTQKKQQRRRSRGQFLTRENWSQRGVTHFFESACFIQHDYSRWNQCVLLCDYARWRYRFRIKK</sequence>
<gene>
    <name evidence="1" type="ORF">INT76_05910</name>
</gene>
<dbReference type="RefSeq" id="WP_212569610.1">
    <property type="nucleotide sequence ID" value="NZ_CP073084.1"/>
</dbReference>
<evidence type="ECO:0000313" key="1">
    <source>
        <dbReference type="EMBL" id="QUE53417.1"/>
    </source>
</evidence>
<reference evidence="1 2" key="1">
    <citation type="submission" date="2021-04" db="EMBL/GenBank/DDBJ databases">
        <title>Complete genome sequence of a novel Streptococcus species.</title>
        <authorList>
            <person name="Teng J.L.L."/>
        </authorList>
    </citation>
    <scope>NUCLEOTIDE SEQUENCE [LARGE SCALE GENOMIC DNA]</scope>
    <source>
        <strain evidence="1 2">HKU75</strain>
    </source>
</reference>